<organism evidence="1 2">
    <name type="scientific">Blastopirellula retiformator</name>
    <dbReference type="NCBI Taxonomy" id="2527970"/>
    <lineage>
        <taxon>Bacteria</taxon>
        <taxon>Pseudomonadati</taxon>
        <taxon>Planctomycetota</taxon>
        <taxon>Planctomycetia</taxon>
        <taxon>Pirellulales</taxon>
        <taxon>Pirellulaceae</taxon>
        <taxon>Blastopirellula</taxon>
    </lineage>
</organism>
<comment type="caution">
    <text evidence="1">The sequence shown here is derived from an EMBL/GenBank/DDBJ whole genome shotgun (WGS) entry which is preliminary data.</text>
</comment>
<dbReference type="AlphaFoldDB" id="A0A5C5V905"/>
<sequence>MKFKTFSEYVQWREGLLVPDKLRWVGMPRINTTGMTNQQRRNLMLKKPPTPFRPTIPKVSQIVPNMTVNRIKPHAL</sequence>
<name>A0A5C5V905_9BACT</name>
<protein>
    <submittedName>
        <fullName evidence="1">Uncharacterized protein</fullName>
    </submittedName>
</protein>
<dbReference type="EMBL" id="SJPF01000002">
    <property type="protein sequence ID" value="TWT34337.1"/>
    <property type="molecule type" value="Genomic_DNA"/>
</dbReference>
<proteinExistence type="predicted"/>
<evidence type="ECO:0000313" key="2">
    <source>
        <dbReference type="Proteomes" id="UP000318878"/>
    </source>
</evidence>
<evidence type="ECO:0000313" key="1">
    <source>
        <dbReference type="EMBL" id="TWT34337.1"/>
    </source>
</evidence>
<dbReference type="OrthoDB" id="9957419at2"/>
<dbReference type="RefSeq" id="WP_146430501.1">
    <property type="nucleotide sequence ID" value="NZ_SJPF01000002.1"/>
</dbReference>
<reference evidence="1 2" key="1">
    <citation type="submission" date="2019-02" db="EMBL/GenBank/DDBJ databases">
        <title>Deep-cultivation of Planctomycetes and their phenomic and genomic characterization uncovers novel biology.</title>
        <authorList>
            <person name="Wiegand S."/>
            <person name="Jogler M."/>
            <person name="Boedeker C."/>
            <person name="Pinto D."/>
            <person name="Vollmers J."/>
            <person name="Rivas-Marin E."/>
            <person name="Kohn T."/>
            <person name="Peeters S.H."/>
            <person name="Heuer A."/>
            <person name="Rast P."/>
            <person name="Oberbeckmann S."/>
            <person name="Bunk B."/>
            <person name="Jeske O."/>
            <person name="Meyerdierks A."/>
            <person name="Storesund J.E."/>
            <person name="Kallscheuer N."/>
            <person name="Luecker S."/>
            <person name="Lage O.M."/>
            <person name="Pohl T."/>
            <person name="Merkel B.J."/>
            <person name="Hornburger P."/>
            <person name="Mueller R.-W."/>
            <person name="Bruemmer F."/>
            <person name="Labrenz M."/>
            <person name="Spormann A.M."/>
            <person name="Op Den Camp H."/>
            <person name="Overmann J."/>
            <person name="Amann R."/>
            <person name="Jetten M.S.M."/>
            <person name="Mascher T."/>
            <person name="Medema M.H."/>
            <person name="Devos D.P."/>
            <person name="Kaster A.-K."/>
            <person name="Ovreas L."/>
            <person name="Rohde M."/>
            <person name="Galperin M.Y."/>
            <person name="Jogler C."/>
        </authorList>
    </citation>
    <scope>NUCLEOTIDE SEQUENCE [LARGE SCALE GENOMIC DNA]</scope>
    <source>
        <strain evidence="1 2">Enr8</strain>
    </source>
</reference>
<gene>
    <name evidence="1" type="ORF">Enr8_17310</name>
</gene>
<dbReference type="Proteomes" id="UP000318878">
    <property type="component" value="Unassembled WGS sequence"/>
</dbReference>
<keyword evidence="2" id="KW-1185">Reference proteome</keyword>
<accession>A0A5C5V905</accession>